<comment type="caution">
    <text evidence="1">The sequence shown here is derived from an EMBL/GenBank/DDBJ whole genome shotgun (WGS) entry which is preliminary data.</text>
</comment>
<dbReference type="Gene3D" id="3.30.530.20">
    <property type="match status" value="1"/>
</dbReference>
<sequence length="255" mass="27613">MSDSTVDTKTEPLSVHVNADARQVWVMLRDPSLVAQWHGWEAEGLEDEVRQIYFTNATEAADHKSLDLGGRYTFTLEPVGDGTVLTVAPGSEGGQEPDEDVLEGWQTFVQQLRFALERHPNAKRQTTYFADDSAPSGGVLRNLGLDSLPAPGEDYEATLSTGVTVAGKVWFRSAHQVGLTVHSYADHGDGLLIVADLPRTRARPDGGTRLLVTTYGLGARALAELRSHWDGWRRRHFPSSAPLVAGNAAGPVTGS</sequence>
<organism evidence="1 2">
    <name type="scientific">Arthrobacter deserti</name>
    <dbReference type="NCBI Taxonomy" id="1742687"/>
    <lineage>
        <taxon>Bacteria</taxon>
        <taxon>Bacillati</taxon>
        <taxon>Actinomycetota</taxon>
        <taxon>Actinomycetes</taxon>
        <taxon>Micrococcales</taxon>
        <taxon>Micrococcaceae</taxon>
        <taxon>Arthrobacter</taxon>
    </lineage>
</organism>
<accession>A0ABX1JQR3</accession>
<dbReference type="InterPro" id="IPR023393">
    <property type="entry name" value="START-like_dom_sf"/>
</dbReference>
<proteinExistence type="predicted"/>
<dbReference type="Proteomes" id="UP000523795">
    <property type="component" value="Unassembled WGS sequence"/>
</dbReference>
<dbReference type="SUPFAM" id="SSF55961">
    <property type="entry name" value="Bet v1-like"/>
    <property type="match status" value="1"/>
</dbReference>
<dbReference type="EMBL" id="JAAZSR010000279">
    <property type="protein sequence ID" value="NKX51667.1"/>
    <property type="molecule type" value="Genomic_DNA"/>
</dbReference>
<keyword evidence="2" id="KW-1185">Reference proteome</keyword>
<evidence type="ECO:0000313" key="1">
    <source>
        <dbReference type="EMBL" id="NKX51667.1"/>
    </source>
</evidence>
<protein>
    <submittedName>
        <fullName evidence="1">SRPBCC domain-containing protein</fullName>
    </submittedName>
</protein>
<name>A0ABX1JQR3_9MICC</name>
<reference evidence="1 2" key="1">
    <citation type="submission" date="2020-04" db="EMBL/GenBank/DDBJ databases">
        <authorList>
            <person name="Liu S."/>
        </authorList>
    </citation>
    <scope>NUCLEOTIDE SEQUENCE [LARGE SCALE GENOMIC DNA]</scope>
    <source>
        <strain evidence="1 2">CGMCC 1.15091</strain>
    </source>
</reference>
<evidence type="ECO:0000313" key="2">
    <source>
        <dbReference type="Proteomes" id="UP000523795"/>
    </source>
</evidence>
<gene>
    <name evidence="1" type="ORF">HER39_14060</name>
</gene>